<proteinExistence type="inferred from homology"/>
<dbReference type="Gene3D" id="3.30.460.10">
    <property type="entry name" value="Beta Polymerase, domain 2"/>
    <property type="match status" value="1"/>
</dbReference>
<reference evidence="8 9" key="1">
    <citation type="journal article" date="2019" name="Front. Genet.">
        <title>Whole-Genome Sequencing of the Opportunistic Yeast Pathogen Candida inconspicua Uncovers Its Hybrid Origin.</title>
        <authorList>
            <person name="Mixao V."/>
            <person name="Hansen A.P."/>
            <person name="Saus E."/>
            <person name="Boekhout T."/>
            <person name="Lass-Florl C."/>
            <person name="Gabaldon T."/>
        </authorList>
    </citation>
    <scope>NUCLEOTIDE SEQUENCE [LARGE SCALE GENOMIC DNA]</scope>
    <source>
        <strain evidence="8 9">CBS 180</strain>
    </source>
</reference>
<evidence type="ECO:0000256" key="5">
    <source>
        <dbReference type="ARBA" id="ARBA00023128"/>
    </source>
</evidence>
<evidence type="ECO:0000256" key="1">
    <source>
        <dbReference type="ARBA" id="ARBA00004443"/>
    </source>
</evidence>
<evidence type="ECO:0000256" key="4">
    <source>
        <dbReference type="ARBA" id="ARBA00022946"/>
    </source>
</evidence>
<keyword evidence="4 7" id="KW-0809">Transit peptide</keyword>
<dbReference type="InterPro" id="IPR043519">
    <property type="entry name" value="NT_sf"/>
</dbReference>
<evidence type="ECO:0000256" key="7">
    <source>
        <dbReference type="RuleBase" id="RU367062"/>
    </source>
</evidence>
<dbReference type="STRING" id="52247.A0A4T0WY10"/>
<comment type="similarity">
    <text evidence="2 7">Belongs to the ATP25 family.</text>
</comment>
<dbReference type="SUPFAM" id="SSF81301">
    <property type="entry name" value="Nucleotidyltransferase"/>
    <property type="match status" value="1"/>
</dbReference>
<name>A0A4T0WY10_9ASCO</name>
<organism evidence="8 9">
    <name type="scientific">Pichia inconspicua</name>
    <dbReference type="NCBI Taxonomy" id="52247"/>
    <lineage>
        <taxon>Eukaryota</taxon>
        <taxon>Fungi</taxon>
        <taxon>Dikarya</taxon>
        <taxon>Ascomycota</taxon>
        <taxon>Saccharomycotina</taxon>
        <taxon>Pichiomycetes</taxon>
        <taxon>Pichiales</taxon>
        <taxon>Pichiaceae</taxon>
        <taxon>Pichia</taxon>
    </lineage>
</organism>
<dbReference type="GO" id="GO:0140053">
    <property type="term" value="P:mitochondrial gene expression"/>
    <property type="evidence" value="ECO:0007669"/>
    <property type="project" value="UniProtKB-UniRule"/>
</dbReference>
<evidence type="ECO:0000313" key="8">
    <source>
        <dbReference type="EMBL" id="TID18661.1"/>
    </source>
</evidence>
<evidence type="ECO:0000256" key="2">
    <source>
        <dbReference type="ARBA" id="ARBA00010787"/>
    </source>
</evidence>
<dbReference type="GO" id="GO:0005743">
    <property type="term" value="C:mitochondrial inner membrane"/>
    <property type="evidence" value="ECO:0007669"/>
    <property type="project" value="UniProtKB-SubCell"/>
</dbReference>
<comment type="caution">
    <text evidence="8">The sequence shown here is derived from an EMBL/GenBank/DDBJ whole genome shotgun (WGS) entry which is preliminary data.</text>
</comment>
<dbReference type="Pfam" id="PF02410">
    <property type="entry name" value="RsfS"/>
    <property type="match status" value="1"/>
</dbReference>
<dbReference type="GO" id="GO:0048255">
    <property type="term" value="P:mRNA stabilization"/>
    <property type="evidence" value="ECO:0007669"/>
    <property type="project" value="TreeGrafter"/>
</dbReference>
<dbReference type="PANTHER" id="PTHR28087:SF1">
    <property type="entry name" value="ATPASE SYNTHESIS PROTEIN 25, MITOCHONDRIAL"/>
    <property type="match status" value="1"/>
</dbReference>
<dbReference type="PANTHER" id="PTHR28087">
    <property type="entry name" value="ATPASE SYNTHESIS PROTEIN 25, MITOCHONDRIAL"/>
    <property type="match status" value="1"/>
</dbReference>
<dbReference type="EMBL" id="SELW01000602">
    <property type="protein sequence ID" value="TID18661.1"/>
    <property type="molecule type" value="Genomic_DNA"/>
</dbReference>
<comment type="function">
    <text evidence="7">Mitochondrial mRNA stabilization factor.</text>
</comment>
<keyword evidence="6 7" id="KW-0472">Membrane</keyword>
<keyword evidence="9" id="KW-1185">Reference proteome</keyword>
<evidence type="ECO:0000256" key="6">
    <source>
        <dbReference type="ARBA" id="ARBA00023136"/>
    </source>
</evidence>
<dbReference type="InterPro" id="IPR040152">
    <property type="entry name" value="Atp25"/>
</dbReference>
<evidence type="ECO:0000256" key="3">
    <source>
        <dbReference type="ARBA" id="ARBA00022792"/>
    </source>
</evidence>
<accession>A0A4T0WY10</accession>
<protein>
    <recommendedName>
        <fullName evidence="7">ATPase synthesis protein 25</fullName>
    </recommendedName>
</protein>
<dbReference type="Proteomes" id="UP000307173">
    <property type="component" value="Unassembled WGS sequence"/>
</dbReference>
<keyword evidence="3 7" id="KW-0999">Mitochondrion inner membrane</keyword>
<dbReference type="AlphaFoldDB" id="A0A4T0WY10"/>
<keyword evidence="5 7" id="KW-0496">Mitochondrion</keyword>
<comment type="subcellular location">
    <subcellularLocation>
        <location evidence="1 7">Mitochondrion inner membrane</location>
        <topology evidence="1 7">Peripheral membrane protein</topology>
        <orientation evidence="1 7">Matrix side</orientation>
    </subcellularLocation>
</comment>
<sequence>MIWRSLVTKTSLNVLHRSLIRTFFQSSPIKNTPWYLNPEESSISSSPLTQVEIPKFPTDHPETLENLVLYLANDLGLTDLKIFDMRNKATDDSTEGAYDISDFMIIGTGKSAKHIQKASSELDYYIKHNLHKLPITEGILKSGKLAKYHRRLQRKGKTAPNYSKYDYGSSPNTWVMTDTKTDGIIIHMLTSERRNDLNLEYLWSDPSDKHLYKKSSRRVISDDIFSGVRYFHTSRVAKFDKFNLSSENYINQFSLLMKNHKLDSSTTPLSKLEDHLDLMYASGFPLDFDTLYNYFKTVVESEEFDMVADNLIFLFMKRQKFLHKLVQNYNIQLTDEQLLKLIPLLIIATSQFNNPSFLTMKKITEAPDLNYKDIFSHSSILPQIETFSRIIANSVLDEHRELKRSIDLLLLTVYANRSNWRHFFRVLRFALHRNDYQVLQSGLVLISASDDVKVVSKFEQDYLPLLIIAGIPDELTVHRDKVYRIANGKK</sequence>
<dbReference type="OrthoDB" id="107372at2759"/>
<evidence type="ECO:0000313" key="9">
    <source>
        <dbReference type="Proteomes" id="UP000307173"/>
    </source>
</evidence>
<gene>
    <name evidence="8" type="ORF">CANINC_003835</name>
</gene>